<organism evidence="1 2">
    <name type="scientific">Phytophthora sojae (strain P6497)</name>
    <name type="common">Soybean stem and root rot agent</name>
    <name type="synonym">Phytophthora megasperma f. sp. glycines</name>
    <dbReference type="NCBI Taxonomy" id="1094619"/>
    <lineage>
        <taxon>Eukaryota</taxon>
        <taxon>Sar</taxon>
        <taxon>Stramenopiles</taxon>
        <taxon>Oomycota</taxon>
        <taxon>Peronosporomycetes</taxon>
        <taxon>Peronosporales</taxon>
        <taxon>Peronosporaceae</taxon>
        <taxon>Phytophthora</taxon>
    </lineage>
</organism>
<protein>
    <submittedName>
        <fullName evidence="1">Uncharacterized protein</fullName>
    </submittedName>
</protein>
<dbReference type="KEGG" id="psoj:PHYSODRAFT_516976"/>
<keyword evidence="2" id="KW-1185">Reference proteome</keyword>
<reference evidence="1 2" key="1">
    <citation type="journal article" date="2006" name="Science">
        <title>Phytophthora genome sequences uncover evolutionary origins and mechanisms of pathogenesis.</title>
        <authorList>
            <person name="Tyler B.M."/>
            <person name="Tripathy S."/>
            <person name="Zhang X."/>
            <person name="Dehal P."/>
            <person name="Jiang R.H."/>
            <person name="Aerts A."/>
            <person name="Arredondo F.D."/>
            <person name="Baxter L."/>
            <person name="Bensasson D."/>
            <person name="Beynon J.L."/>
            <person name="Chapman J."/>
            <person name="Damasceno C.M."/>
            <person name="Dorrance A.E."/>
            <person name="Dou D."/>
            <person name="Dickerman A.W."/>
            <person name="Dubchak I.L."/>
            <person name="Garbelotto M."/>
            <person name="Gijzen M."/>
            <person name="Gordon S.G."/>
            <person name="Govers F."/>
            <person name="Grunwald N.J."/>
            <person name="Huang W."/>
            <person name="Ivors K.L."/>
            <person name="Jones R.W."/>
            <person name="Kamoun S."/>
            <person name="Krampis K."/>
            <person name="Lamour K.H."/>
            <person name="Lee M.K."/>
            <person name="McDonald W.H."/>
            <person name="Medina M."/>
            <person name="Meijer H.J."/>
            <person name="Nordberg E.K."/>
            <person name="Maclean D.J."/>
            <person name="Ospina-Giraldo M.D."/>
            <person name="Morris P.F."/>
            <person name="Phuntumart V."/>
            <person name="Putnam N.H."/>
            <person name="Rash S."/>
            <person name="Rose J.K."/>
            <person name="Sakihama Y."/>
            <person name="Salamov A.A."/>
            <person name="Savidor A."/>
            <person name="Scheuring C.F."/>
            <person name="Smith B.M."/>
            <person name="Sobral B.W."/>
            <person name="Terry A."/>
            <person name="Torto-Alalibo T.A."/>
            <person name="Win J."/>
            <person name="Xu Z."/>
            <person name="Zhang H."/>
            <person name="Grigoriev I.V."/>
            <person name="Rokhsar D.S."/>
            <person name="Boore J.L."/>
        </authorList>
    </citation>
    <scope>NUCLEOTIDE SEQUENCE [LARGE SCALE GENOMIC DNA]</scope>
    <source>
        <strain evidence="1 2">P6497</strain>
    </source>
</reference>
<evidence type="ECO:0000313" key="2">
    <source>
        <dbReference type="Proteomes" id="UP000002640"/>
    </source>
</evidence>
<sequence>MERWATDSSEADYWIPASSLCGTVDAVAKWTFPDVKEHFCFLRLTSSSAHEPNFEILRSLLQLFVAKKLPVCSIVLLLDKNKVVESRPSALQTAKAMASIPVYVGHVDLV</sequence>
<name>G4ZVG8_PHYSP</name>
<dbReference type="InParanoid" id="G4ZVG8"/>
<proteinExistence type="predicted"/>
<evidence type="ECO:0000313" key="1">
    <source>
        <dbReference type="EMBL" id="EGZ11486.1"/>
    </source>
</evidence>
<dbReference type="EMBL" id="JH159157">
    <property type="protein sequence ID" value="EGZ11486.1"/>
    <property type="molecule type" value="Genomic_DNA"/>
</dbReference>
<accession>G4ZVG8</accession>
<dbReference type="AlphaFoldDB" id="G4ZVG8"/>
<dbReference type="GeneID" id="20659861"/>
<dbReference type="RefSeq" id="XP_009531819.1">
    <property type="nucleotide sequence ID" value="XM_009533524.1"/>
</dbReference>
<gene>
    <name evidence="1" type="ORF">PHYSODRAFT_516976</name>
</gene>
<dbReference type="Proteomes" id="UP000002640">
    <property type="component" value="Unassembled WGS sequence"/>
</dbReference>